<dbReference type="EMBL" id="CP014870">
    <property type="protein sequence ID" value="ANJ58391.1"/>
    <property type="molecule type" value="Genomic_DNA"/>
</dbReference>
<gene>
    <name evidence="2" type="ORF">PMA3_25750</name>
</gene>
<protein>
    <recommendedName>
        <fullName evidence="4">DUF502 domain-containing protein</fullName>
    </recommendedName>
</protein>
<dbReference type="RefSeq" id="WP_064679829.1">
    <property type="nucleotide sequence ID" value="NZ_CP014870.1"/>
</dbReference>
<evidence type="ECO:0000313" key="3">
    <source>
        <dbReference type="Proteomes" id="UP000078354"/>
    </source>
</evidence>
<feature type="transmembrane region" description="Helical" evidence="1">
    <location>
        <begin position="12"/>
        <end position="30"/>
    </location>
</feature>
<evidence type="ECO:0008006" key="4">
    <source>
        <dbReference type="Google" id="ProtNLM"/>
    </source>
</evidence>
<keyword evidence="3" id="KW-1185">Reference proteome</keyword>
<dbReference type="Pfam" id="PF04367">
    <property type="entry name" value="DUF502"/>
    <property type="match status" value="1"/>
</dbReference>
<dbReference type="STRING" id="1853130.PMA3_25750"/>
<keyword evidence="1" id="KW-1133">Transmembrane helix</keyword>
<sequence length="211" mass="23224">MKAALAYFAKRVVAGLLVIVPIYLAILVLLKGMKSLGQLVRPFSKLLPEWLPAEQFLSLILVLLICFFIGAALRTRLGERTRTRVERGVFEKIPGYGLFRSLTQQVAGDSRQNVWKPALVEIEDALVPAFIIEVFEDGRYTIFVPSVPTPLAGAIYVLEASRVHPLDVSFTDAFKVITKWGLGAKDLVAAMEAGTNRREVPMLVSKADGAP</sequence>
<reference evidence="2 3" key="1">
    <citation type="journal article" date="2018" name="Syst. Appl. Microbiol.">
        <title>Pseudomonas silesiensis sp. nov. strain A3T isolated from a biological pesticide sewage treatment plant and analysis of the complete genome sequence.</title>
        <authorList>
            <person name="Kaminski M.A."/>
            <person name="Furmanczyk E.M."/>
            <person name="Sobczak A."/>
            <person name="Dziembowski A."/>
            <person name="Lipinski L."/>
        </authorList>
    </citation>
    <scope>NUCLEOTIDE SEQUENCE [LARGE SCALE GENOMIC DNA]</scope>
    <source>
        <strain evidence="2 3">A3</strain>
    </source>
</reference>
<dbReference type="KEGG" id="psil:PMA3_25750"/>
<organism evidence="2 3">
    <name type="scientific">Pseudomonas silesiensis</name>
    <dbReference type="NCBI Taxonomy" id="1853130"/>
    <lineage>
        <taxon>Bacteria</taxon>
        <taxon>Pseudomonadati</taxon>
        <taxon>Pseudomonadota</taxon>
        <taxon>Gammaproteobacteria</taxon>
        <taxon>Pseudomonadales</taxon>
        <taxon>Pseudomonadaceae</taxon>
        <taxon>Pseudomonas</taxon>
    </lineage>
</organism>
<evidence type="ECO:0000313" key="2">
    <source>
        <dbReference type="EMBL" id="ANJ58391.1"/>
    </source>
</evidence>
<dbReference type="InterPro" id="IPR007462">
    <property type="entry name" value="COV1-like"/>
</dbReference>
<proteinExistence type="predicted"/>
<feature type="transmembrane region" description="Helical" evidence="1">
    <location>
        <begin position="50"/>
        <end position="73"/>
    </location>
</feature>
<name>A0A191Z0A6_9PSED</name>
<dbReference type="OrthoDB" id="9780267at2"/>
<dbReference type="AlphaFoldDB" id="A0A191Z0A6"/>
<keyword evidence="1" id="KW-0472">Membrane</keyword>
<accession>A0A191Z0A6</accession>
<evidence type="ECO:0000256" key="1">
    <source>
        <dbReference type="SAM" id="Phobius"/>
    </source>
</evidence>
<dbReference type="Proteomes" id="UP000078354">
    <property type="component" value="Chromosome"/>
</dbReference>
<keyword evidence="1" id="KW-0812">Transmembrane</keyword>